<dbReference type="Proteomes" id="UP000436088">
    <property type="component" value="Unassembled WGS sequence"/>
</dbReference>
<dbReference type="PANTHER" id="PTHR45136">
    <property type="entry name" value="ABC TRANSPORTER DOMAIN-CONTAINING PROTEIN"/>
    <property type="match status" value="1"/>
</dbReference>
<evidence type="ECO:0000313" key="10">
    <source>
        <dbReference type="EMBL" id="KAE8689300.1"/>
    </source>
</evidence>
<proteinExistence type="inferred from homology"/>
<protein>
    <submittedName>
        <fullName evidence="10">Multidrug resistance protein 1, 2</fullName>
    </submittedName>
</protein>
<dbReference type="GO" id="GO:0016020">
    <property type="term" value="C:membrane"/>
    <property type="evidence" value="ECO:0007669"/>
    <property type="project" value="InterPro"/>
</dbReference>
<comment type="caution">
    <text evidence="10">The sequence shown here is derived from an EMBL/GenBank/DDBJ whole genome shotgun (WGS) entry which is preliminary data.</text>
</comment>
<gene>
    <name evidence="10" type="ORF">F3Y22_tig00110940pilonHSYRG00312</name>
</gene>
<sequence>MLQKSHESRRKENVRQSWFAGLGLGLSRFLLSSIVAFEFWYGWKLLSQVHISSKAFLETYLILSDTGFFIAKAASMTSDLTKSVEVVGSLFAISDRYTRIEPDDSNGYIAEEITGHVEICDINFEYPARPNMIILKDFSISIEAGKSTALVGQSGSGQSTVISLIERFYDPLKVVKIDGRDIRLYNLRSLRKHIALVSQEPALFSGTIFRHNQGKHFVWSM</sequence>
<dbReference type="EMBL" id="VEPZ02001172">
    <property type="protein sequence ID" value="KAE8689300.1"/>
    <property type="molecule type" value="Genomic_DNA"/>
</dbReference>
<evidence type="ECO:0000256" key="6">
    <source>
        <dbReference type="ARBA" id="ARBA00023136"/>
    </source>
</evidence>
<evidence type="ECO:0000313" key="11">
    <source>
        <dbReference type="Proteomes" id="UP000436088"/>
    </source>
</evidence>
<keyword evidence="6 8" id="KW-0472">Membrane</keyword>
<keyword evidence="4" id="KW-0677">Repeat</keyword>
<accession>A0A6A2ZCU0</accession>
<keyword evidence="5 8" id="KW-1133">Transmembrane helix</keyword>
<evidence type="ECO:0000256" key="4">
    <source>
        <dbReference type="ARBA" id="ARBA00022737"/>
    </source>
</evidence>
<organism evidence="10 11">
    <name type="scientific">Hibiscus syriacus</name>
    <name type="common">Rose of Sharon</name>
    <dbReference type="NCBI Taxonomy" id="106335"/>
    <lineage>
        <taxon>Eukaryota</taxon>
        <taxon>Viridiplantae</taxon>
        <taxon>Streptophyta</taxon>
        <taxon>Embryophyta</taxon>
        <taxon>Tracheophyta</taxon>
        <taxon>Spermatophyta</taxon>
        <taxon>Magnoliopsida</taxon>
        <taxon>eudicotyledons</taxon>
        <taxon>Gunneridae</taxon>
        <taxon>Pentapetalae</taxon>
        <taxon>rosids</taxon>
        <taxon>malvids</taxon>
        <taxon>Malvales</taxon>
        <taxon>Malvaceae</taxon>
        <taxon>Malvoideae</taxon>
        <taxon>Hibiscus</taxon>
    </lineage>
</organism>
<comment type="similarity">
    <text evidence="1">Belongs to the ABC transporter superfamily. ABCB family. Multidrug resistance exporter (TC 3.A.1.201) subfamily.</text>
</comment>
<dbReference type="Gene3D" id="3.40.50.300">
    <property type="entry name" value="P-loop containing nucleotide triphosphate hydrolases"/>
    <property type="match status" value="1"/>
</dbReference>
<dbReference type="PANTHER" id="PTHR45136:SF2">
    <property type="entry name" value="ABC TRANSPORTER DOMAIN-CONTAINING PROTEIN"/>
    <property type="match status" value="1"/>
</dbReference>
<evidence type="ECO:0000256" key="5">
    <source>
        <dbReference type="ARBA" id="ARBA00022989"/>
    </source>
</evidence>
<feature type="transmembrane region" description="Helical" evidence="8">
    <location>
        <begin position="21"/>
        <end position="43"/>
    </location>
</feature>
<evidence type="ECO:0000256" key="2">
    <source>
        <dbReference type="ARBA" id="ARBA00022448"/>
    </source>
</evidence>
<keyword evidence="11" id="KW-1185">Reference proteome</keyword>
<name>A0A6A2ZCU0_HIBSY</name>
<evidence type="ECO:0000259" key="9">
    <source>
        <dbReference type="Pfam" id="PF00005"/>
    </source>
</evidence>
<keyword evidence="2" id="KW-0813">Transport</keyword>
<dbReference type="SUPFAM" id="SSF52540">
    <property type="entry name" value="P-loop containing nucleoside triphosphate hydrolases"/>
    <property type="match status" value="1"/>
</dbReference>
<evidence type="ECO:0000256" key="3">
    <source>
        <dbReference type="ARBA" id="ARBA00022692"/>
    </source>
</evidence>
<dbReference type="GO" id="GO:0016887">
    <property type="term" value="F:ATP hydrolysis activity"/>
    <property type="evidence" value="ECO:0007669"/>
    <property type="project" value="InterPro"/>
</dbReference>
<keyword evidence="7" id="KW-0325">Glycoprotein</keyword>
<reference evidence="10" key="1">
    <citation type="submission" date="2019-09" db="EMBL/GenBank/DDBJ databases">
        <title>Draft genome information of white flower Hibiscus syriacus.</title>
        <authorList>
            <person name="Kim Y.-M."/>
        </authorList>
    </citation>
    <scope>NUCLEOTIDE SEQUENCE [LARGE SCALE GENOMIC DNA]</scope>
    <source>
        <strain evidence="10">YM2019G1</strain>
    </source>
</reference>
<dbReference type="Gene3D" id="1.20.1560.10">
    <property type="entry name" value="ABC transporter type 1, transmembrane domain"/>
    <property type="match status" value="1"/>
</dbReference>
<dbReference type="Pfam" id="PF00005">
    <property type="entry name" value="ABC_tran"/>
    <property type="match status" value="1"/>
</dbReference>
<keyword evidence="3 8" id="KW-0812">Transmembrane</keyword>
<evidence type="ECO:0000256" key="8">
    <source>
        <dbReference type="SAM" id="Phobius"/>
    </source>
</evidence>
<evidence type="ECO:0000256" key="1">
    <source>
        <dbReference type="ARBA" id="ARBA00007577"/>
    </source>
</evidence>
<dbReference type="GO" id="GO:0005524">
    <property type="term" value="F:ATP binding"/>
    <property type="evidence" value="ECO:0007669"/>
    <property type="project" value="InterPro"/>
</dbReference>
<evidence type="ECO:0000256" key="7">
    <source>
        <dbReference type="ARBA" id="ARBA00023180"/>
    </source>
</evidence>
<feature type="domain" description="ABC transporter" evidence="9">
    <location>
        <begin position="135"/>
        <end position="212"/>
    </location>
</feature>
<dbReference type="InterPro" id="IPR027417">
    <property type="entry name" value="P-loop_NTPase"/>
</dbReference>
<dbReference type="AlphaFoldDB" id="A0A6A2ZCU0"/>
<dbReference type="InterPro" id="IPR036640">
    <property type="entry name" value="ABC1_TM_sf"/>
</dbReference>
<dbReference type="InterPro" id="IPR003439">
    <property type="entry name" value="ABC_transporter-like_ATP-bd"/>
</dbReference>